<reference evidence="1 2" key="1">
    <citation type="submission" date="2012-05" db="EMBL/GenBank/DDBJ databases">
        <authorList>
            <person name="Weinstock G."/>
            <person name="Sodergren E."/>
            <person name="Lobos E.A."/>
            <person name="Fulton L."/>
            <person name="Fulton R."/>
            <person name="Courtney L."/>
            <person name="Fronick C."/>
            <person name="O'Laughlin M."/>
            <person name="Godfrey J."/>
            <person name="Wilson R.M."/>
            <person name="Miner T."/>
            <person name="Farmer C."/>
            <person name="Delehaunty K."/>
            <person name="Cordes M."/>
            <person name="Minx P."/>
            <person name="Tomlinson C."/>
            <person name="Chen J."/>
            <person name="Wollam A."/>
            <person name="Pepin K.H."/>
            <person name="Bhonagiri V."/>
            <person name="Zhang X."/>
            <person name="Suruliraj S."/>
            <person name="Warren W."/>
            <person name="Mitreva M."/>
            <person name="Mardis E.R."/>
            <person name="Wilson R.K."/>
        </authorList>
    </citation>
    <scope>NUCLEOTIDE SEQUENCE [LARGE SCALE GENOMIC DNA]</scope>
    <source>
        <strain evidence="1 2">DSM 1785</strain>
    </source>
</reference>
<dbReference type="Pfam" id="PF05135">
    <property type="entry name" value="Phage_connect_1"/>
    <property type="match status" value="1"/>
</dbReference>
<dbReference type="RefSeq" id="WP_005211546.1">
    <property type="nucleotide sequence ID" value="NZ_KB291618.1"/>
</dbReference>
<gene>
    <name evidence="1" type="ORF">HMPREF0216_00921</name>
</gene>
<evidence type="ECO:0000313" key="2">
    <source>
        <dbReference type="Proteomes" id="UP000010420"/>
    </source>
</evidence>
<accession>L1QJ87</accession>
<dbReference type="STRING" id="545697.HMPREF0216_00921"/>
<dbReference type="InterPro" id="IPR006450">
    <property type="entry name" value="Phage_HK97_gp6-like"/>
</dbReference>
<dbReference type="CDD" id="cd08054">
    <property type="entry name" value="gp6"/>
    <property type="match status" value="1"/>
</dbReference>
<proteinExistence type="predicted"/>
<dbReference type="eggNOG" id="ENOG5032YBI">
    <property type="taxonomic scope" value="Bacteria"/>
</dbReference>
<dbReference type="Proteomes" id="UP000010420">
    <property type="component" value="Unassembled WGS sequence"/>
</dbReference>
<evidence type="ECO:0000313" key="1">
    <source>
        <dbReference type="EMBL" id="EKY28079.1"/>
    </source>
</evidence>
<keyword evidence="2" id="KW-1185">Reference proteome</keyword>
<dbReference type="PATRIC" id="fig|545697.3.peg.907"/>
<sequence>MVVSLEEIKLYLRVDGEEEDTLISTFINVSEDLVEGILRYSVSEFEVVPEIVKQAVMYSVANMYEKREDYDAKEVIDIMTKLLFSYRKDEW</sequence>
<organism evidence="1 2">
    <name type="scientific">Clostridium celatum DSM 1785</name>
    <dbReference type="NCBI Taxonomy" id="545697"/>
    <lineage>
        <taxon>Bacteria</taxon>
        <taxon>Bacillati</taxon>
        <taxon>Bacillota</taxon>
        <taxon>Clostridia</taxon>
        <taxon>Eubacteriales</taxon>
        <taxon>Clostridiaceae</taxon>
        <taxon>Clostridium</taxon>
    </lineage>
</organism>
<protein>
    <submittedName>
        <fullName evidence="1">Phage DNA packaging protein</fullName>
    </submittedName>
</protein>
<dbReference type="EMBL" id="AMEZ01000026">
    <property type="protein sequence ID" value="EKY28079.1"/>
    <property type="molecule type" value="Genomic_DNA"/>
</dbReference>
<dbReference type="AlphaFoldDB" id="L1QJ87"/>
<name>L1QJ87_9CLOT</name>
<comment type="caution">
    <text evidence="1">The sequence shown here is derived from an EMBL/GenBank/DDBJ whole genome shotgun (WGS) entry which is preliminary data.</text>
</comment>
<dbReference type="OrthoDB" id="5654at2"/>
<dbReference type="HOGENOM" id="CLU_085951_4_1_9"/>
<dbReference type="Gene3D" id="1.10.3230.30">
    <property type="entry name" value="Phage gp6-like head-tail connector protein"/>
    <property type="match status" value="1"/>
</dbReference>
<dbReference type="InterPro" id="IPR021146">
    <property type="entry name" value="Phage_gp6-like_head-tail"/>
</dbReference>
<dbReference type="NCBIfam" id="TIGR01560">
    <property type="entry name" value="put_DNA_pack"/>
    <property type="match status" value="1"/>
</dbReference>